<dbReference type="EMBL" id="CM056743">
    <property type="protein sequence ID" value="KAJ8672326.1"/>
    <property type="molecule type" value="Genomic_DNA"/>
</dbReference>
<keyword evidence="2" id="KW-1185">Reference proteome</keyword>
<reference evidence="1" key="1">
    <citation type="submission" date="2023-04" db="EMBL/GenBank/DDBJ databases">
        <title>A chromosome-level genome assembly of the parasitoid wasp Eretmocerus hayati.</title>
        <authorList>
            <person name="Zhong Y."/>
            <person name="Liu S."/>
            <person name="Liu Y."/>
        </authorList>
    </citation>
    <scope>NUCLEOTIDE SEQUENCE</scope>
    <source>
        <strain evidence="1">ZJU_SS_LIU_2023</strain>
    </source>
</reference>
<evidence type="ECO:0000313" key="2">
    <source>
        <dbReference type="Proteomes" id="UP001239111"/>
    </source>
</evidence>
<proteinExistence type="predicted"/>
<accession>A0ACC2NNY3</accession>
<sequence length="188" mass="19518">MTNARPCPWGAGWPEGFVSDYGDDDDERASVRPCSLTKAMKTYCDALETSCNAAVAAVVSARPCPLVDGRPAGPVNGCEDGDDVRASAKLCSRSDAMKTWCYALETCCNAAAAMVSARPYPLGYGRPEAPVNGCEDDDDARASTRLCSRSDALETCCKAAAAAMASARLSSLDVQASRSGAADVLVSA</sequence>
<evidence type="ECO:0000313" key="1">
    <source>
        <dbReference type="EMBL" id="KAJ8672326.1"/>
    </source>
</evidence>
<comment type="caution">
    <text evidence="1">The sequence shown here is derived from an EMBL/GenBank/DDBJ whole genome shotgun (WGS) entry which is preliminary data.</text>
</comment>
<organism evidence="1 2">
    <name type="scientific">Eretmocerus hayati</name>
    <dbReference type="NCBI Taxonomy" id="131215"/>
    <lineage>
        <taxon>Eukaryota</taxon>
        <taxon>Metazoa</taxon>
        <taxon>Ecdysozoa</taxon>
        <taxon>Arthropoda</taxon>
        <taxon>Hexapoda</taxon>
        <taxon>Insecta</taxon>
        <taxon>Pterygota</taxon>
        <taxon>Neoptera</taxon>
        <taxon>Endopterygota</taxon>
        <taxon>Hymenoptera</taxon>
        <taxon>Apocrita</taxon>
        <taxon>Proctotrupomorpha</taxon>
        <taxon>Chalcidoidea</taxon>
        <taxon>Aphelinidae</taxon>
        <taxon>Aphelininae</taxon>
        <taxon>Eretmocerus</taxon>
    </lineage>
</organism>
<name>A0ACC2NNY3_9HYME</name>
<gene>
    <name evidence="1" type="ORF">QAD02_003585</name>
</gene>
<protein>
    <submittedName>
        <fullName evidence="1">Uncharacterized protein</fullName>
    </submittedName>
</protein>
<dbReference type="Proteomes" id="UP001239111">
    <property type="component" value="Chromosome 3"/>
</dbReference>